<name>A0ABV8LWL6_9ACTN</name>
<sequence length="253" mass="27771">MCTVVVSFEPGSAIPVLVVGVRDEFLARPWRFPGAHWPDRPGVLGGQDLQAGGTWLAVDPVQPAVSCVLNGFGPTAGTDGRRSRGDLPLGAPLEDPVHYDPFHLVRATALGVRIWSWDGRELDSQELSPGLHIVTNMGLDGIRERDAPEQAVTDIRQRLEYFRPRLAAARPEPGDGPVATAWREWLPLFTGDGLAREDSRALLVRREFGEEFGEHEIWGSSSVSLVALRQDGVRYDFSAVPADDARFEWVSVA</sequence>
<dbReference type="EMBL" id="JBHSAY010000015">
    <property type="protein sequence ID" value="MFC4134690.1"/>
    <property type="molecule type" value="Genomic_DNA"/>
</dbReference>
<evidence type="ECO:0000313" key="1">
    <source>
        <dbReference type="EMBL" id="MFC4134690.1"/>
    </source>
</evidence>
<dbReference type="Proteomes" id="UP001595816">
    <property type="component" value="Unassembled WGS sequence"/>
</dbReference>
<dbReference type="RefSeq" id="WP_253761165.1">
    <property type="nucleotide sequence ID" value="NZ_JAMZDZ010000001.1"/>
</dbReference>
<accession>A0ABV8LWL6</accession>
<keyword evidence="2" id="KW-1185">Reference proteome</keyword>
<dbReference type="PANTHER" id="PTHR17985">
    <property type="entry name" value="SER/THR-RICH PROTEIN T10 IN DGCR REGION"/>
    <property type="match status" value="1"/>
</dbReference>
<proteinExistence type="predicted"/>
<dbReference type="InterPro" id="IPR008551">
    <property type="entry name" value="TANGO2"/>
</dbReference>
<evidence type="ECO:0000313" key="2">
    <source>
        <dbReference type="Proteomes" id="UP001595816"/>
    </source>
</evidence>
<comment type="caution">
    <text evidence="1">The sequence shown here is derived from an EMBL/GenBank/DDBJ whole genome shotgun (WGS) entry which is preliminary data.</text>
</comment>
<organism evidence="1 2">
    <name type="scientific">Hamadaea flava</name>
    <dbReference type="NCBI Taxonomy" id="1742688"/>
    <lineage>
        <taxon>Bacteria</taxon>
        <taxon>Bacillati</taxon>
        <taxon>Actinomycetota</taxon>
        <taxon>Actinomycetes</taxon>
        <taxon>Micromonosporales</taxon>
        <taxon>Micromonosporaceae</taxon>
        <taxon>Hamadaea</taxon>
    </lineage>
</organism>
<gene>
    <name evidence="1" type="ORF">ACFOZ4_29120</name>
</gene>
<dbReference type="Pfam" id="PF05742">
    <property type="entry name" value="TANGO2"/>
    <property type="match status" value="1"/>
</dbReference>
<reference evidence="2" key="1">
    <citation type="journal article" date="2019" name="Int. J. Syst. Evol. Microbiol.">
        <title>The Global Catalogue of Microorganisms (GCM) 10K type strain sequencing project: providing services to taxonomists for standard genome sequencing and annotation.</title>
        <authorList>
            <consortium name="The Broad Institute Genomics Platform"/>
            <consortium name="The Broad Institute Genome Sequencing Center for Infectious Disease"/>
            <person name="Wu L."/>
            <person name="Ma J."/>
        </authorList>
    </citation>
    <scope>NUCLEOTIDE SEQUENCE [LARGE SCALE GENOMIC DNA]</scope>
    <source>
        <strain evidence="2">CGMCC 4.7289</strain>
    </source>
</reference>
<protein>
    <submittedName>
        <fullName evidence="1">NRDE family protein</fullName>
    </submittedName>
</protein>
<dbReference type="PANTHER" id="PTHR17985:SF8">
    <property type="entry name" value="TRANSPORT AND GOLGI ORGANIZATION PROTEIN 2 HOMOLOG"/>
    <property type="match status" value="1"/>
</dbReference>